<keyword evidence="4" id="KW-1185">Reference proteome</keyword>
<dbReference type="Proteomes" id="UP001168821">
    <property type="component" value="Unassembled WGS sequence"/>
</dbReference>
<feature type="chain" id="PRO_5041456036" description="Fibrinogen C-terminal domain-containing protein" evidence="1">
    <location>
        <begin position="16"/>
        <end position="304"/>
    </location>
</feature>
<organism evidence="3 4">
    <name type="scientific">Zophobas morio</name>
    <dbReference type="NCBI Taxonomy" id="2755281"/>
    <lineage>
        <taxon>Eukaryota</taxon>
        <taxon>Metazoa</taxon>
        <taxon>Ecdysozoa</taxon>
        <taxon>Arthropoda</taxon>
        <taxon>Hexapoda</taxon>
        <taxon>Insecta</taxon>
        <taxon>Pterygota</taxon>
        <taxon>Neoptera</taxon>
        <taxon>Endopterygota</taxon>
        <taxon>Coleoptera</taxon>
        <taxon>Polyphaga</taxon>
        <taxon>Cucujiformia</taxon>
        <taxon>Tenebrionidae</taxon>
        <taxon>Zophobas</taxon>
    </lineage>
</organism>
<dbReference type="AlphaFoldDB" id="A0AA38IZD1"/>
<proteinExistence type="predicted"/>
<accession>A0AA38IZD1</accession>
<evidence type="ECO:0000313" key="4">
    <source>
        <dbReference type="Proteomes" id="UP001168821"/>
    </source>
</evidence>
<dbReference type="GO" id="GO:0005615">
    <property type="term" value="C:extracellular space"/>
    <property type="evidence" value="ECO:0007669"/>
    <property type="project" value="TreeGrafter"/>
</dbReference>
<dbReference type="InterPro" id="IPR050373">
    <property type="entry name" value="Fibrinogen_C-term_domain"/>
</dbReference>
<dbReference type="InterPro" id="IPR002181">
    <property type="entry name" value="Fibrinogen_a/b/g_C_dom"/>
</dbReference>
<dbReference type="Pfam" id="PF00147">
    <property type="entry name" value="Fibrinogen_C"/>
    <property type="match status" value="1"/>
</dbReference>
<dbReference type="InterPro" id="IPR036056">
    <property type="entry name" value="Fibrinogen-like_C"/>
</dbReference>
<feature type="signal peptide" evidence="1">
    <location>
        <begin position="1"/>
        <end position="15"/>
    </location>
</feature>
<sequence>MHPLVFLAVIISVKCLVNHDEENVGVSTSPSLLNYIFNLVMRADNLAQRVKKLEKIITDSETKIERVEPFKMLAQGPQQSCHHALQQGYFDSTFYYIKPTLAKRPFLVLCDMETLRGGWTYVLNRYNGSQKFDLPWHYYKHGFGNINGDFWLGLDSLHYLTGDQNNELFVELEDWNSDKAYALYDSFEVGGEDEGYMLKKLGGYQGSAGDSFSDSLGSKFSTLDHNRDPQTFECVFKKNAGWWFRNCSESLLTGEYYEESEMFEKRDGIYWTTFRGKNYYLKHAKMMIRPAPLTRMLQSPEGTV</sequence>
<dbReference type="SUPFAM" id="SSF56496">
    <property type="entry name" value="Fibrinogen C-terminal domain-like"/>
    <property type="match status" value="1"/>
</dbReference>
<keyword evidence="1" id="KW-0732">Signal</keyword>
<dbReference type="CDD" id="cd00087">
    <property type="entry name" value="FReD"/>
    <property type="match status" value="1"/>
</dbReference>
<name>A0AA38IZD1_9CUCU</name>
<dbReference type="Gene3D" id="3.90.215.10">
    <property type="entry name" value="Gamma Fibrinogen, chain A, domain 1"/>
    <property type="match status" value="1"/>
</dbReference>
<dbReference type="PROSITE" id="PS51406">
    <property type="entry name" value="FIBRINOGEN_C_2"/>
    <property type="match status" value="1"/>
</dbReference>
<evidence type="ECO:0000313" key="3">
    <source>
        <dbReference type="EMBL" id="KAJ3664111.1"/>
    </source>
</evidence>
<dbReference type="EMBL" id="JALNTZ010000002">
    <property type="protein sequence ID" value="KAJ3664111.1"/>
    <property type="molecule type" value="Genomic_DNA"/>
</dbReference>
<feature type="domain" description="Fibrinogen C-terminal" evidence="2">
    <location>
        <begin position="72"/>
        <end position="292"/>
    </location>
</feature>
<protein>
    <recommendedName>
        <fullName evidence="2">Fibrinogen C-terminal domain-containing protein</fullName>
    </recommendedName>
</protein>
<evidence type="ECO:0000256" key="1">
    <source>
        <dbReference type="SAM" id="SignalP"/>
    </source>
</evidence>
<dbReference type="PANTHER" id="PTHR19143">
    <property type="entry name" value="FIBRINOGEN/TENASCIN/ANGIOPOEITIN"/>
    <property type="match status" value="1"/>
</dbReference>
<evidence type="ECO:0000259" key="2">
    <source>
        <dbReference type="PROSITE" id="PS51406"/>
    </source>
</evidence>
<comment type="caution">
    <text evidence="3">The sequence shown here is derived from an EMBL/GenBank/DDBJ whole genome shotgun (WGS) entry which is preliminary data.</text>
</comment>
<dbReference type="PANTHER" id="PTHR19143:SF458">
    <property type="entry name" value="FIBRINOGEN C-TERMINAL DOMAIN-CONTAINING PROTEIN-RELATED"/>
    <property type="match status" value="1"/>
</dbReference>
<dbReference type="InterPro" id="IPR014716">
    <property type="entry name" value="Fibrinogen_a/b/g_C_1"/>
</dbReference>
<gene>
    <name evidence="3" type="ORF">Zmor_008304</name>
</gene>
<dbReference type="SMART" id="SM00186">
    <property type="entry name" value="FBG"/>
    <property type="match status" value="1"/>
</dbReference>
<reference evidence="3" key="1">
    <citation type="journal article" date="2023" name="G3 (Bethesda)">
        <title>Whole genome assemblies of Zophobas morio and Tenebrio molitor.</title>
        <authorList>
            <person name="Kaur S."/>
            <person name="Stinson S.A."/>
            <person name="diCenzo G.C."/>
        </authorList>
    </citation>
    <scope>NUCLEOTIDE SEQUENCE</scope>
    <source>
        <strain evidence="3">QUZm001</strain>
    </source>
</reference>